<dbReference type="EMBL" id="JACASE010000001">
    <property type="protein sequence ID" value="KAF6505845.1"/>
    <property type="molecule type" value="Genomic_DNA"/>
</dbReference>
<reference evidence="1 2" key="1">
    <citation type="journal article" date="2020" name="Nature">
        <title>Six reference-quality genomes reveal evolution of bat adaptations.</title>
        <authorList>
            <person name="Jebb D."/>
            <person name="Huang Z."/>
            <person name="Pippel M."/>
            <person name="Hughes G.M."/>
            <person name="Lavrichenko K."/>
            <person name="Devanna P."/>
            <person name="Winkler S."/>
            <person name="Jermiin L.S."/>
            <person name="Skirmuntt E.C."/>
            <person name="Katzourakis A."/>
            <person name="Burkitt-Gray L."/>
            <person name="Ray D.A."/>
            <person name="Sullivan K.A.M."/>
            <person name="Roscito J.G."/>
            <person name="Kirilenko B.M."/>
            <person name="Davalos L.M."/>
            <person name="Corthals A.P."/>
            <person name="Power M.L."/>
            <person name="Jones G."/>
            <person name="Ransome R.D."/>
            <person name="Dechmann D.K.N."/>
            <person name="Locatelli A.G."/>
            <person name="Puechmaille S.J."/>
            <person name="Fedrigo O."/>
            <person name="Jarvis E.D."/>
            <person name="Hiller M."/>
            <person name="Vernes S.C."/>
            <person name="Myers E.W."/>
            <person name="Teeling E.C."/>
        </authorList>
    </citation>
    <scope>NUCLEOTIDE SEQUENCE [LARGE SCALE GENOMIC DNA]</scope>
    <source>
        <strain evidence="1">MRouAeg1</strain>
        <tissue evidence="1">Muscle</tissue>
    </source>
</reference>
<dbReference type="Proteomes" id="UP000593571">
    <property type="component" value="Unassembled WGS sequence"/>
</dbReference>
<evidence type="ECO:0000313" key="2">
    <source>
        <dbReference type="Proteomes" id="UP000593571"/>
    </source>
</evidence>
<comment type="caution">
    <text evidence="1">The sequence shown here is derived from an EMBL/GenBank/DDBJ whole genome shotgun (WGS) entry which is preliminary data.</text>
</comment>
<sequence>MPQTGWLTHDSLFLTSREAGGPRSGYQSGRDLRGAGLPVPEWRLPAASAQGRRGGRAPWGPFTSSRVPFMKVSLSQPHCHPKTPLADAIASGVRGQHGTRGKGLQRRVHSPSLSYDVDTQTGRKGIETQKRIQVQVSVFPNRPRLWKGDPAFLTTTCRRRCVLGSGRGLTAEPGFPPRDLAPEFFVAVLRDGPTTFVL</sequence>
<proteinExistence type="predicted"/>
<name>A0A7J8KAE8_ROUAE</name>
<keyword evidence="2" id="KW-1185">Reference proteome</keyword>
<accession>A0A7J8KAE8</accession>
<evidence type="ECO:0000313" key="1">
    <source>
        <dbReference type="EMBL" id="KAF6505845.1"/>
    </source>
</evidence>
<gene>
    <name evidence="1" type="ORF">HJG63_007738</name>
</gene>
<organism evidence="1 2">
    <name type="scientific">Rousettus aegyptiacus</name>
    <name type="common">Egyptian fruit bat</name>
    <name type="synonym">Pteropus aegyptiacus</name>
    <dbReference type="NCBI Taxonomy" id="9407"/>
    <lineage>
        <taxon>Eukaryota</taxon>
        <taxon>Metazoa</taxon>
        <taxon>Chordata</taxon>
        <taxon>Craniata</taxon>
        <taxon>Vertebrata</taxon>
        <taxon>Euteleostomi</taxon>
        <taxon>Mammalia</taxon>
        <taxon>Eutheria</taxon>
        <taxon>Laurasiatheria</taxon>
        <taxon>Chiroptera</taxon>
        <taxon>Yinpterochiroptera</taxon>
        <taxon>Pteropodoidea</taxon>
        <taxon>Pteropodidae</taxon>
        <taxon>Rousettinae</taxon>
        <taxon>Rousettus</taxon>
    </lineage>
</organism>
<protein>
    <submittedName>
        <fullName evidence="1">Uncharacterized protein</fullName>
    </submittedName>
</protein>
<dbReference type="AlphaFoldDB" id="A0A7J8KAE8"/>